<comment type="caution">
    <text evidence="4">The sequence shown here is derived from an EMBL/GenBank/DDBJ whole genome shotgun (WGS) entry which is preliminary data.</text>
</comment>
<feature type="domain" description="BON" evidence="3">
    <location>
        <begin position="151"/>
        <end position="218"/>
    </location>
</feature>
<dbReference type="EMBL" id="CAJZAH010000009">
    <property type="protein sequence ID" value="CAG9183463.1"/>
    <property type="molecule type" value="Genomic_DNA"/>
</dbReference>
<reference evidence="4 5" key="1">
    <citation type="submission" date="2021-08" db="EMBL/GenBank/DDBJ databases">
        <authorList>
            <person name="Peeters C."/>
        </authorList>
    </citation>
    <scope>NUCLEOTIDE SEQUENCE [LARGE SCALE GENOMIC DNA]</scope>
    <source>
        <strain evidence="4 5">LMG 21510</strain>
    </source>
</reference>
<dbReference type="RefSeq" id="WP_224044439.1">
    <property type="nucleotide sequence ID" value="NZ_CAJZAH010000009.1"/>
</dbReference>
<dbReference type="InterPro" id="IPR014004">
    <property type="entry name" value="Transpt-assoc_nodulatn_dom_bac"/>
</dbReference>
<evidence type="ECO:0000313" key="4">
    <source>
        <dbReference type="EMBL" id="CAG9183463.1"/>
    </source>
</evidence>
<dbReference type="SMART" id="SM00749">
    <property type="entry name" value="BON"/>
    <property type="match status" value="2"/>
</dbReference>
<dbReference type="InterPro" id="IPR051686">
    <property type="entry name" value="Lipoprotein_DolP"/>
</dbReference>
<evidence type="ECO:0000256" key="2">
    <source>
        <dbReference type="SAM" id="MobiDB-lite"/>
    </source>
</evidence>
<feature type="region of interest" description="Disordered" evidence="2">
    <location>
        <begin position="227"/>
        <end position="289"/>
    </location>
</feature>
<organism evidence="4 5">
    <name type="scientific">Cupriavidus respiraculi</name>
    <dbReference type="NCBI Taxonomy" id="195930"/>
    <lineage>
        <taxon>Bacteria</taxon>
        <taxon>Pseudomonadati</taxon>
        <taxon>Pseudomonadota</taxon>
        <taxon>Betaproteobacteria</taxon>
        <taxon>Burkholderiales</taxon>
        <taxon>Burkholderiaceae</taxon>
        <taxon>Cupriavidus</taxon>
    </lineage>
</organism>
<sequence>MTTSSFPRDAHARAQSAAESSTSHPLRGLARAAVAAALLLGATSQLTACFPVIAAGVAGTVVSATDRRPTATQTVDRGLQLEVENTLASRYNGIARVNVTVFNRKVLLTGEAKDANVKQQIDQYVRGLPNAREVINDIEIVSTPGFAAQSQDAYLTSKVKTVLLTAEGVPSNSIKVTTEKSVVYLMGVVTAPEGDRATEAARNVSGVAKVVKAFDFVSEAERARLDAAATSQNTPPGGDTAGGTPAPVQSTPAAPTQYAPAPATGATVPAPVTAPVTPPVAVPPGRALP</sequence>
<gene>
    <name evidence="4" type="ORF">LMG21510_04844</name>
</gene>
<feature type="domain" description="BON" evidence="3">
    <location>
        <begin position="75"/>
        <end position="142"/>
    </location>
</feature>
<accession>A0ABM8XT03</accession>
<dbReference type="InterPro" id="IPR007055">
    <property type="entry name" value="BON_dom"/>
</dbReference>
<proteinExistence type="predicted"/>
<evidence type="ECO:0000313" key="5">
    <source>
        <dbReference type="Proteomes" id="UP000721236"/>
    </source>
</evidence>
<evidence type="ECO:0000259" key="3">
    <source>
        <dbReference type="PROSITE" id="PS50914"/>
    </source>
</evidence>
<name>A0ABM8XT03_9BURK</name>
<keyword evidence="1" id="KW-0732">Signal</keyword>
<feature type="compositionally biased region" description="Low complexity" evidence="2">
    <location>
        <begin position="234"/>
        <end position="275"/>
    </location>
</feature>
<protein>
    <recommendedName>
        <fullName evidence="3">BON domain-containing protein</fullName>
    </recommendedName>
</protein>
<dbReference type="Pfam" id="PF04972">
    <property type="entry name" value="BON"/>
    <property type="match status" value="2"/>
</dbReference>
<dbReference type="PANTHER" id="PTHR34606">
    <property type="entry name" value="BON DOMAIN-CONTAINING PROTEIN"/>
    <property type="match status" value="1"/>
</dbReference>
<dbReference type="PANTHER" id="PTHR34606:SF4">
    <property type="entry name" value="OUTER MEMBRANE LIPOPROTEIN DOLP"/>
    <property type="match status" value="1"/>
</dbReference>
<dbReference type="Gene3D" id="3.40.1520.20">
    <property type="match status" value="1"/>
</dbReference>
<dbReference type="PROSITE" id="PS50914">
    <property type="entry name" value="BON"/>
    <property type="match status" value="2"/>
</dbReference>
<keyword evidence="5" id="KW-1185">Reference proteome</keyword>
<dbReference type="Proteomes" id="UP000721236">
    <property type="component" value="Unassembled WGS sequence"/>
</dbReference>
<evidence type="ECO:0000256" key="1">
    <source>
        <dbReference type="ARBA" id="ARBA00022729"/>
    </source>
</evidence>
<feature type="region of interest" description="Disordered" evidence="2">
    <location>
        <begin position="1"/>
        <end position="22"/>
    </location>
</feature>